<dbReference type="RefSeq" id="WP_006869525.1">
    <property type="nucleotide sequence ID" value="NZ_JH413800.1"/>
</dbReference>
<evidence type="ECO:0000313" key="1">
    <source>
        <dbReference type="EMBL" id="EHL32360.1"/>
    </source>
</evidence>
<reference evidence="1 2" key="1">
    <citation type="journal article" date="2011" name="BMC Genomics">
        <title>Insight into cross-talk between intra-amoebal pathogens.</title>
        <authorList>
            <person name="Gimenez G."/>
            <person name="Bertelli C."/>
            <person name="Moliner C."/>
            <person name="Robert C."/>
            <person name="Raoult D."/>
            <person name="Fournier P.E."/>
            <person name="Greub G."/>
        </authorList>
    </citation>
    <scope>NUCLEOTIDE SEQUENCE [LARGE SCALE GENOMIC DNA]</scope>
    <source>
        <strain evidence="1 2">LLAP12</strain>
    </source>
</reference>
<dbReference type="OrthoDB" id="9908127at2"/>
<accession>G9EK28</accession>
<proteinExistence type="predicted"/>
<dbReference type="Proteomes" id="UP000002770">
    <property type="component" value="Unassembled WGS sequence"/>
</dbReference>
<evidence type="ECO:0000313" key="2">
    <source>
        <dbReference type="Proteomes" id="UP000002770"/>
    </source>
</evidence>
<keyword evidence="2" id="KW-1185">Reference proteome</keyword>
<dbReference type="EMBL" id="JH413800">
    <property type="protein sequence ID" value="EHL32360.1"/>
    <property type="molecule type" value="Genomic_DNA"/>
</dbReference>
<organism evidence="1 2">
    <name type="scientific">Legionella drancourtii LLAP12</name>
    <dbReference type="NCBI Taxonomy" id="658187"/>
    <lineage>
        <taxon>Bacteria</taxon>
        <taxon>Pseudomonadati</taxon>
        <taxon>Pseudomonadota</taxon>
        <taxon>Gammaproteobacteria</taxon>
        <taxon>Legionellales</taxon>
        <taxon>Legionellaceae</taxon>
        <taxon>Legionella</taxon>
    </lineage>
</organism>
<dbReference type="InParanoid" id="G9EK28"/>
<dbReference type="AlphaFoldDB" id="G9EK28"/>
<sequence>MINQYSFQDTGETHILYQEDMEEFDLSFAALQTFIVAIEKGDLTQIESMFQETSTKQKKGLLTLELDYSALIDPMAWGIPAVTGEKLAQYYKHNDVEKFLAQITVQTMAQTIFSLNYNKSAFFSLSDITIVTQNNEKTPLIRHY</sequence>
<dbReference type="HOGENOM" id="CLU_1794080_0_0_6"/>
<gene>
    <name evidence="1" type="ORF">LDG_5550</name>
</gene>
<protein>
    <submittedName>
        <fullName evidence="1">Uncharacterized protein</fullName>
    </submittedName>
</protein>
<name>G9EK28_9GAMM</name>